<keyword evidence="3" id="KW-0732">Signal</keyword>
<dbReference type="InterPro" id="IPR001375">
    <property type="entry name" value="Peptidase_S9_cat"/>
</dbReference>
<feature type="compositionally biased region" description="Low complexity" evidence="2">
    <location>
        <begin position="39"/>
        <end position="58"/>
    </location>
</feature>
<comment type="caution">
    <text evidence="6">The sequence shown here is derived from an EMBL/GenBank/DDBJ whole genome shotgun (WGS) entry which is preliminary data.</text>
</comment>
<organism evidence="6 7">
    <name type="scientific">Actinomadura macrotermitis</name>
    <dbReference type="NCBI Taxonomy" id="2585200"/>
    <lineage>
        <taxon>Bacteria</taxon>
        <taxon>Bacillati</taxon>
        <taxon>Actinomycetota</taxon>
        <taxon>Actinomycetes</taxon>
        <taxon>Streptosporangiales</taxon>
        <taxon>Thermomonosporaceae</taxon>
        <taxon>Actinomadura</taxon>
    </lineage>
</organism>
<feature type="domain" description="Peptidase S9 prolyl oligopeptidase catalytic" evidence="4">
    <location>
        <begin position="295"/>
        <end position="369"/>
    </location>
</feature>
<accession>A0A7K0BRX4</accession>
<evidence type="ECO:0008006" key="8">
    <source>
        <dbReference type="Google" id="ProtNLM"/>
    </source>
</evidence>
<feature type="domain" description="BD-FAE-like" evidence="5">
    <location>
        <begin position="137"/>
        <end position="235"/>
    </location>
</feature>
<dbReference type="PANTHER" id="PTHR48081">
    <property type="entry name" value="AB HYDROLASE SUPERFAMILY PROTEIN C4A8.06C"/>
    <property type="match status" value="1"/>
</dbReference>
<dbReference type="AlphaFoldDB" id="A0A7K0BRX4"/>
<feature type="compositionally biased region" description="Polar residues" evidence="2">
    <location>
        <begin position="88"/>
        <end position="98"/>
    </location>
</feature>
<dbReference type="EMBL" id="WEGH01000001">
    <property type="protein sequence ID" value="MQY03950.1"/>
    <property type="molecule type" value="Genomic_DNA"/>
</dbReference>
<feature type="signal peptide" evidence="3">
    <location>
        <begin position="1"/>
        <end position="24"/>
    </location>
</feature>
<dbReference type="InterPro" id="IPR049492">
    <property type="entry name" value="BD-FAE-like_dom"/>
</dbReference>
<name>A0A7K0BRX4_9ACTN</name>
<gene>
    <name evidence="6" type="ORF">ACRB68_19960</name>
</gene>
<evidence type="ECO:0000256" key="1">
    <source>
        <dbReference type="ARBA" id="ARBA00022801"/>
    </source>
</evidence>
<dbReference type="GO" id="GO:0008236">
    <property type="term" value="F:serine-type peptidase activity"/>
    <property type="evidence" value="ECO:0007669"/>
    <property type="project" value="InterPro"/>
</dbReference>
<feature type="chain" id="PRO_5038614249" description="Acetyl esterase/lipase" evidence="3">
    <location>
        <begin position="25"/>
        <end position="372"/>
    </location>
</feature>
<sequence>MMWPGTTKKGPGVRKVLVCGAVFAATCITAVGMPAGALATTPEPTPSATPTDTDTGPVTPSPNGTPSPGDAPTPSPSTSSPDAEPRQATGNDSVTSASAVMVTPKPPSVRTYAYGKNTRQRLDVYWRQAAKGKSKTAKAKPRPAVLVLHGGYWLEGDKSDWRYFARRLTGQGFTVIAADYRLATAARWPAQRNDALAALRFVRKNAGRWNVDPGRIVVMGSSAGGMIATQLGTYRTGGDLVRGVVALSPVNTPYLAYQAGLRPGASPAQRKLRGAVSELLRCLPAADASCWERINDANSATHASAGDAPMLLLHSAGDFVPVTHSTGLATALRAAGVPVTVDTVPGRAHGNGLMNNERVYPQILAWLKARTR</sequence>
<dbReference type="Proteomes" id="UP000487268">
    <property type="component" value="Unassembled WGS sequence"/>
</dbReference>
<evidence type="ECO:0000259" key="5">
    <source>
        <dbReference type="Pfam" id="PF20434"/>
    </source>
</evidence>
<protein>
    <recommendedName>
        <fullName evidence="8">Acetyl esterase/lipase</fullName>
    </recommendedName>
</protein>
<dbReference type="InterPro" id="IPR050300">
    <property type="entry name" value="GDXG_lipolytic_enzyme"/>
</dbReference>
<dbReference type="Gene3D" id="3.40.50.1820">
    <property type="entry name" value="alpha/beta hydrolase"/>
    <property type="match status" value="1"/>
</dbReference>
<dbReference type="SUPFAM" id="SSF53474">
    <property type="entry name" value="alpha/beta-Hydrolases"/>
    <property type="match status" value="1"/>
</dbReference>
<dbReference type="GO" id="GO:0006508">
    <property type="term" value="P:proteolysis"/>
    <property type="evidence" value="ECO:0007669"/>
    <property type="project" value="InterPro"/>
</dbReference>
<evidence type="ECO:0000313" key="7">
    <source>
        <dbReference type="Proteomes" id="UP000487268"/>
    </source>
</evidence>
<reference evidence="6 7" key="1">
    <citation type="submission" date="2019-10" db="EMBL/GenBank/DDBJ databases">
        <title>Actinomadura rubteroloni sp. nov. and Actinomadura macrotermitis sp. nov., isolated from the gut of fungus growing-termite Macrotermes natalensis.</title>
        <authorList>
            <person name="Benndorf R."/>
            <person name="Martin K."/>
            <person name="Kuefner M."/>
            <person name="De Beer W."/>
            <person name="Kaster A.-K."/>
            <person name="Vollmers J."/>
            <person name="Poulsen M."/>
            <person name="Beemelmanns C."/>
        </authorList>
    </citation>
    <scope>NUCLEOTIDE SEQUENCE [LARGE SCALE GENOMIC DNA]</scope>
    <source>
        <strain evidence="6 7">RB68</strain>
    </source>
</reference>
<evidence type="ECO:0000256" key="3">
    <source>
        <dbReference type="SAM" id="SignalP"/>
    </source>
</evidence>
<dbReference type="InterPro" id="IPR029058">
    <property type="entry name" value="AB_hydrolase_fold"/>
</dbReference>
<feature type="region of interest" description="Disordered" evidence="2">
    <location>
        <begin position="39"/>
        <end position="112"/>
    </location>
</feature>
<evidence type="ECO:0000259" key="4">
    <source>
        <dbReference type="Pfam" id="PF00326"/>
    </source>
</evidence>
<proteinExistence type="predicted"/>
<keyword evidence="7" id="KW-1185">Reference proteome</keyword>
<keyword evidence="1" id="KW-0378">Hydrolase</keyword>
<dbReference type="Pfam" id="PF20434">
    <property type="entry name" value="BD-FAE"/>
    <property type="match status" value="1"/>
</dbReference>
<evidence type="ECO:0000313" key="6">
    <source>
        <dbReference type="EMBL" id="MQY03950.1"/>
    </source>
</evidence>
<evidence type="ECO:0000256" key="2">
    <source>
        <dbReference type="SAM" id="MobiDB-lite"/>
    </source>
</evidence>
<feature type="compositionally biased region" description="Pro residues" evidence="2">
    <location>
        <begin position="59"/>
        <end position="75"/>
    </location>
</feature>
<dbReference type="Pfam" id="PF00326">
    <property type="entry name" value="Peptidase_S9"/>
    <property type="match status" value="1"/>
</dbReference>